<dbReference type="OrthoDB" id="4550975at2"/>
<dbReference type="STRING" id="1210089.GCA_001613165_00028"/>
<keyword evidence="4" id="KW-1185">Reference proteome</keyword>
<dbReference type="GO" id="GO:0016798">
    <property type="term" value="F:hydrolase activity, acting on glycosyl bonds"/>
    <property type="evidence" value="ECO:0007669"/>
    <property type="project" value="InterPro"/>
</dbReference>
<dbReference type="SUPFAM" id="SSF49785">
    <property type="entry name" value="Galactose-binding domain-like"/>
    <property type="match status" value="1"/>
</dbReference>
<dbReference type="InterPro" id="IPR003305">
    <property type="entry name" value="CenC_carb-bd"/>
</dbReference>
<dbReference type="AlphaFoldDB" id="A0A370H9Q9"/>
<gene>
    <name evidence="3" type="ORF">DFR68_103802</name>
</gene>
<organism evidence="3 4">
    <name type="scientific">Nocardia mexicana</name>
    <dbReference type="NCBI Taxonomy" id="279262"/>
    <lineage>
        <taxon>Bacteria</taxon>
        <taxon>Bacillati</taxon>
        <taxon>Actinomycetota</taxon>
        <taxon>Actinomycetes</taxon>
        <taxon>Mycobacteriales</taxon>
        <taxon>Nocardiaceae</taxon>
        <taxon>Nocardia</taxon>
    </lineage>
</organism>
<evidence type="ECO:0000313" key="3">
    <source>
        <dbReference type="EMBL" id="RDI53412.1"/>
    </source>
</evidence>
<dbReference type="EMBL" id="QQAZ01000003">
    <property type="protein sequence ID" value="RDI53412.1"/>
    <property type="molecule type" value="Genomic_DNA"/>
</dbReference>
<reference evidence="3 4" key="1">
    <citation type="submission" date="2018-07" db="EMBL/GenBank/DDBJ databases">
        <title>Genomic Encyclopedia of Type Strains, Phase IV (KMG-IV): sequencing the most valuable type-strain genomes for metagenomic binning, comparative biology and taxonomic classification.</title>
        <authorList>
            <person name="Goeker M."/>
        </authorList>
    </citation>
    <scope>NUCLEOTIDE SEQUENCE [LARGE SCALE GENOMIC DNA]</scope>
    <source>
        <strain evidence="3 4">DSM 44952</strain>
    </source>
</reference>
<feature type="domain" description="CBM-cenC" evidence="2">
    <location>
        <begin position="55"/>
        <end position="152"/>
    </location>
</feature>
<dbReference type="Pfam" id="PF02018">
    <property type="entry name" value="CBM_4_9"/>
    <property type="match status" value="1"/>
</dbReference>
<dbReference type="InterPro" id="IPR008979">
    <property type="entry name" value="Galactose-bd-like_sf"/>
</dbReference>
<accession>A0A370H9Q9</accession>
<evidence type="ECO:0000313" key="4">
    <source>
        <dbReference type="Proteomes" id="UP000255355"/>
    </source>
</evidence>
<keyword evidence="1" id="KW-0378">Hydrolase</keyword>
<proteinExistence type="predicted"/>
<sequence>MRDTLSPKAVHISTRVVAAAYRPARCAAALVAAGYLGTAGIAHATPGLQLSASDNLVVNAGFADGLSGWDGHVYNATVDPAGAAVHDSGYIGQDVRVSKGATYAFSAQASAADQGSVLVLALDSGSGVNYVNQTVTSTAPQTVTGTFTAAGDTAYIACQATGGPGGRCTNFSIVPTPGASTACTGSAATGSASAGSACAASEVNPALTRPFGSAG</sequence>
<dbReference type="Gene3D" id="2.60.120.260">
    <property type="entry name" value="Galactose-binding domain-like"/>
    <property type="match status" value="1"/>
</dbReference>
<name>A0A370H9Q9_9NOCA</name>
<evidence type="ECO:0000259" key="2">
    <source>
        <dbReference type="Pfam" id="PF02018"/>
    </source>
</evidence>
<comment type="caution">
    <text evidence="3">The sequence shown here is derived from an EMBL/GenBank/DDBJ whole genome shotgun (WGS) entry which is preliminary data.</text>
</comment>
<dbReference type="Proteomes" id="UP000255355">
    <property type="component" value="Unassembled WGS sequence"/>
</dbReference>
<dbReference type="RefSeq" id="WP_114699489.1">
    <property type="nucleotide sequence ID" value="NZ_QQAZ01000003.1"/>
</dbReference>
<protein>
    <submittedName>
        <fullName evidence="3">Carbohydrate binding protein</fullName>
    </submittedName>
</protein>
<evidence type="ECO:0000256" key="1">
    <source>
        <dbReference type="ARBA" id="ARBA00022801"/>
    </source>
</evidence>